<keyword evidence="3" id="KW-0472">Membrane</keyword>
<evidence type="ECO:0000313" key="6">
    <source>
        <dbReference type="Proteomes" id="UP001108027"/>
    </source>
</evidence>
<evidence type="ECO:0000256" key="1">
    <source>
        <dbReference type="ARBA" id="ARBA00000085"/>
    </source>
</evidence>
<dbReference type="SUPFAM" id="SSF47384">
    <property type="entry name" value="Homodimeric domain of signal transducing histidine kinase"/>
    <property type="match status" value="1"/>
</dbReference>
<keyword evidence="3" id="KW-1133">Transmembrane helix</keyword>
<feature type="transmembrane region" description="Helical" evidence="3">
    <location>
        <begin position="160"/>
        <end position="180"/>
    </location>
</feature>
<proteinExistence type="predicted"/>
<dbReference type="Gene3D" id="3.30.565.10">
    <property type="entry name" value="Histidine kinase-like ATPase, C-terminal domain"/>
    <property type="match status" value="1"/>
</dbReference>
<dbReference type="SUPFAM" id="SSF55874">
    <property type="entry name" value="ATPase domain of HSP90 chaperone/DNA topoisomerase II/histidine kinase"/>
    <property type="match status" value="1"/>
</dbReference>
<dbReference type="InterPro" id="IPR003661">
    <property type="entry name" value="HisK_dim/P_dom"/>
</dbReference>
<accession>A0A9Q3UME7</accession>
<gene>
    <name evidence="5" type="ORF">LL252_08860</name>
</gene>
<evidence type="ECO:0000256" key="3">
    <source>
        <dbReference type="SAM" id="Phobius"/>
    </source>
</evidence>
<evidence type="ECO:0000256" key="2">
    <source>
        <dbReference type="ARBA" id="ARBA00012438"/>
    </source>
</evidence>
<feature type="transmembrane region" description="Helical" evidence="3">
    <location>
        <begin position="120"/>
        <end position="140"/>
    </location>
</feature>
<dbReference type="EMBL" id="JAJGNA010000008">
    <property type="protein sequence ID" value="MCC4308681.1"/>
    <property type="molecule type" value="Genomic_DNA"/>
</dbReference>
<keyword evidence="5" id="KW-0418">Kinase</keyword>
<dbReference type="InterPro" id="IPR036890">
    <property type="entry name" value="HATPase_C_sf"/>
</dbReference>
<feature type="domain" description="Histidine kinase/HSP90-like ATPase" evidence="4">
    <location>
        <begin position="304"/>
        <end position="396"/>
    </location>
</feature>
<reference evidence="5" key="1">
    <citation type="submission" date="2021-10" db="EMBL/GenBank/DDBJ databases">
        <title>The diversity and Nitrogen Metabolism of Culturable Nitrate-Utilizing Bacteria Within the Oxygen Minimum Zone of the Changjiang (Yangtze River)Estuary.</title>
        <authorList>
            <person name="Zhang D."/>
            <person name="Zheng J."/>
            <person name="Liu S."/>
            <person name="He W."/>
        </authorList>
    </citation>
    <scope>NUCLEOTIDE SEQUENCE</scope>
    <source>
        <strain evidence="5">FXH-223</strain>
    </source>
</reference>
<dbReference type="GO" id="GO:0000155">
    <property type="term" value="F:phosphorelay sensor kinase activity"/>
    <property type="evidence" value="ECO:0007669"/>
    <property type="project" value="InterPro"/>
</dbReference>
<dbReference type="CDD" id="cd00082">
    <property type="entry name" value="HisKA"/>
    <property type="match status" value="1"/>
</dbReference>
<comment type="caution">
    <text evidence="5">The sequence shown here is derived from an EMBL/GenBank/DDBJ whole genome shotgun (WGS) entry which is preliminary data.</text>
</comment>
<keyword evidence="5" id="KW-0808">Transferase</keyword>
<keyword evidence="3" id="KW-0812">Transmembrane</keyword>
<feature type="transmembrane region" description="Helical" evidence="3">
    <location>
        <begin position="96"/>
        <end position="113"/>
    </location>
</feature>
<keyword evidence="6" id="KW-1185">Reference proteome</keyword>
<dbReference type="Pfam" id="PF02518">
    <property type="entry name" value="HATPase_c"/>
    <property type="match status" value="1"/>
</dbReference>
<dbReference type="InterPro" id="IPR003594">
    <property type="entry name" value="HATPase_dom"/>
</dbReference>
<feature type="transmembrane region" description="Helical" evidence="3">
    <location>
        <begin position="48"/>
        <end position="66"/>
    </location>
</feature>
<dbReference type="SMART" id="SM00387">
    <property type="entry name" value="HATPase_c"/>
    <property type="match status" value="1"/>
</dbReference>
<sequence length="405" mass="44099">MTALPNVHRVWRRRLIALRSLLVLSLALALLTLRRVSPELLPPPNVLFGLAALLVPSLVAVCSLNARPSRQRALLGMELALDLLAVLIVVQQLGGAANPLSFYLLVPLLLAALTQPPRGAWGLLALTLAGYLLVGLWHSAPDPHSTLHALSRELSPTHGLGMSVVFVALAGVLTLLGQVIQTLSRDQQRQQERLLELAGRRERLYQVAATLAHQAHELNTPLSSLVMLADNALQEPGLPDATREDLIQIGALARRVADRLRRPDPELPPRCDYGTLCERLRLHLRHLQPTLTLTVEGDPGRALAPAPDWFRVLANLGYNAIDAGAERLVVRLDDHGGRQVLQVSDDGPRQQGPTDREGLGVGLALVEATLEALGATLRLDFHHQWSQARIEWKTPTPTATPETGP</sequence>
<name>A0A9Q3UME7_9GAMM</name>
<dbReference type="RefSeq" id="WP_228233787.1">
    <property type="nucleotide sequence ID" value="NZ_JAJGNA010000008.1"/>
</dbReference>
<evidence type="ECO:0000259" key="4">
    <source>
        <dbReference type="SMART" id="SM00387"/>
    </source>
</evidence>
<dbReference type="InterPro" id="IPR036097">
    <property type="entry name" value="HisK_dim/P_sf"/>
</dbReference>
<organism evidence="5 6">
    <name type="scientific">Alloalcanivorax marinus</name>
    <dbReference type="NCBI Taxonomy" id="1177169"/>
    <lineage>
        <taxon>Bacteria</taxon>
        <taxon>Pseudomonadati</taxon>
        <taxon>Pseudomonadota</taxon>
        <taxon>Gammaproteobacteria</taxon>
        <taxon>Oceanospirillales</taxon>
        <taxon>Alcanivoracaceae</taxon>
        <taxon>Alloalcanivorax</taxon>
    </lineage>
</organism>
<dbReference type="EC" id="2.7.13.3" evidence="2"/>
<dbReference type="Proteomes" id="UP001108027">
    <property type="component" value="Unassembled WGS sequence"/>
</dbReference>
<dbReference type="AlphaFoldDB" id="A0A9Q3UME7"/>
<evidence type="ECO:0000313" key="5">
    <source>
        <dbReference type="EMBL" id="MCC4308681.1"/>
    </source>
</evidence>
<comment type="catalytic activity">
    <reaction evidence="1">
        <text>ATP + protein L-histidine = ADP + protein N-phospho-L-histidine.</text>
        <dbReference type="EC" id="2.7.13.3"/>
    </reaction>
</comment>
<protein>
    <recommendedName>
        <fullName evidence="2">histidine kinase</fullName>
        <ecNumber evidence="2">2.7.13.3</ecNumber>
    </recommendedName>
</protein>